<gene>
    <name evidence="11" type="ORF">FKW77_006814</name>
</gene>
<comment type="pathway">
    <text evidence="1">Protein modification; protein ubiquitination.</text>
</comment>
<dbReference type="CDD" id="cd14279">
    <property type="entry name" value="CUE"/>
    <property type="match status" value="1"/>
</dbReference>
<dbReference type="STRING" id="50376.A0A517L1J1"/>
<feature type="region of interest" description="Disordered" evidence="8">
    <location>
        <begin position="1"/>
        <end position="28"/>
    </location>
</feature>
<name>A0A517L1J1_9PEZI</name>
<evidence type="ECO:0000256" key="7">
    <source>
        <dbReference type="ARBA" id="ARBA00022833"/>
    </source>
</evidence>
<feature type="domain" description="CUE" evidence="9">
    <location>
        <begin position="43"/>
        <end position="88"/>
    </location>
</feature>
<accession>A0A517L1J1</accession>
<dbReference type="Pfam" id="PF26112">
    <property type="entry name" value="UBA_RNF216"/>
    <property type="match status" value="1"/>
</dbReference>
<dbReference type="OrthoDB" id="10009520at2759"/>
<dbReference type="PANTHER" id="PTHR22770:SF42">
    <property type="entry name" value="FINGER PROTEIN (ZIN), PUTATIVE (AFU_ORTHOLOGUE AFUA_4G03910)-RELATED"/>
    <property type="match status" value="1"/>
</dbReference>
<feature type="domain" description="RING-type" evidence="10">
    <location>
        <begin position="270"/>
        <end position="569"/>
    </location>
</feature>
<dbReference type="EMBL" id="CP042187">
    <property type="protein sequence ID" value="QDS69495.1"/>
    <property type="molecule type" value="Genomic_DNA"/>
</dbReference>
<keyword evidence="12" id="KW-1185">Reference proteome</keyword>
<keyword evidence="5" id="KW-0863">Zinc-finger</keyword>
<dbReference type="InterPro" id="IPR047544">
    <property type="entry name" value="RING-HC_RBR_RNF216"/>
</dbReference>
<evidence type="ECO:0000313" key="11">
    <source>
        <dbReference type="EMBL" id="QDS69495.1"/>
    </source>
</evidence>
<evidence type="ECO:0000256" key="6">
    <source>
        <dbReference type="ARBA" id="ARBA00022786"/>
    </source>
</evidence>
<dbReference type="InterPro" id="IPR051628">
    <property type="entry name" value="LUBAC_E3_Ligases"/>
</dbReference>
<keyword evidence="3" id="KW-0479">Metal-binding</keyword>
<evidence type="ECO:0000256" key="1">
    <source>
        <dbReference type="ARBA" id="ARBA00004906"/>
    </source>
</evidence>
<evidence type="ECO:0000259" key="9">
    <source>
        <dbReference type="PROSITE" id="PS51140"/>
    </source>
</evidence>
<keyword evidence="4" id="KW-0677">Repeat</keyword>
<dbReference type="Pfam" id="PF26200">
    <property type="entry name" value="Rcat_RNF216"/>
    <property type="match status" value="1"/>
</dbReference>
<keyword evidence="7" id="KW-0862">Zinc</keyword>
<organism evidence="11 12">
    <name type="scientific">Venturia effusa</name>
    <dbReference type="NCBI Taxonomy" id="50376"/>
    <lineage>
        <taxon>Eukaryota</taxon>
        <taxon>Fungi</taxon>
        <taxon>Dikarya</taxon>
        <taxon>Ascomycota</taxon>
        <taxon>Pezizomycotina</taxon>
        <taxon>Dothideomycetes</taxon>
        <taxon>Pleosporomycetidae</taxon>
        <taxon>Venturiales</taxon>
        <taxon>Venturiaceae</taxon>
        <taxon>Venturia</taxon>
    </lineage>
</organism>
<dbReference type="Proteomes" id="UP000316270">
    <property type="component" value="Chromosome 3"/>
</dbReference>
<dbReference type="InterPro" id="IPR003892">
    <property type="entry name" value="CUE"/>
</dbReference>
<dbReference type="Gene3D" id="1.20.120.1750">
    <property type="match status" value="1"/>
</dbReference>
<evidence type="ECO:0000256" key="4">
    <source>
        <dbReference type="ARBA" id="ARBA00022737"/>
    </source>
</evidence>
<dbReference type="InterPro" id="IPR044066">
    <property type="entry name" value="TRIAD_supradom"/>
</dbReference>
<evidence type="ECO:0000256" key="3">
    <source>
        <dbReference type="ARBA" id="ARBA00022723"/>
    </source>
</evidence>
<reference evidence="11 12" key="1">
    <citation type="submission" date="2019-07" db="EMBL/GenBank/DDBJ databases">
        <title>Finished genome of Venturia effusa.</title>
        <authorList>
            <person name="Young C.A."/>
            <person name="Cox M.P."/>
            <person name="Ganley A.R.D."/>
            <person name="David W.J."/>
        </authorList>
    </citation>
    <scope>NUCLEOTIDE SEQUENCE [LARGE SCALE GENOMIC DNA]</scope>
    <source>
        <strain evidence="12">albino</strain>
    </source>
</reference>
<dbReference type="PROSITE" id="PS51873">
    <property type="entry name" value="TRIAD"/>
    <property type="match status" value="1"/>
</dbReference>
<dbReference type="GO" id="GO:0043130">
    <property type="term" value="F:ubiquitin binding"/>
    <property type="evidence" value="ECO:0007669"/>
    <property type="project" value="InterPro"/>
</dbReference>
<evidence type="ECO:0000313" key="12">
    <source>
        <dbReference type="Proteomes" id="UP000316270"/>
    </source>
</evidence>
<dbReference type="InterPro" id="IPR058758">
    <property type="entry name" value="UBA_RNF216"/>
</dbReference>
<dbReference type="CDD" id="cd20353">
    <property type="entry name" value="Rcat_RBR_RNF216"/>
    <property type="match status" value="1"/>
</dbReference>
<dbReference type="InterPro" id="IPR047546">
    <property type="entry name" value="Rcat_RBR_RNF216"/>
</dbReference>
<dbReference type="AlphaFoldDB" id="A0A517L1J1"/>
<keyword evidence="6" id="KW-0833">Ubl conjugation pathway</keyword>
<evidence type="ECO:0000259" key="10">
    <source>
        <dbReference type="PROSITE" id="PS51873"/>
    </source>
</evidence>
<evidence type="ECO:0000256" key="8">
    <source>
        <dbReference type="SAM" id="MobiDB-lite"/>
    </source>
</evidence>
<keyword evidence="2" id="KW-0808">Transferase</keyword>
<dbReference type="GO" id="GO:0008270">
    <property type="term" value="F:zinc ion binding"/>
    <property type="evidence" value="ECO:0007669"/>
    <property type="project" value="UniProtKB-KW"/>
</dbReference>
<dbReference type="PANTHER" id="PTHR22770">
    <property type="entry name" value="UBIQUITIN CONJUGATING ENZYME 7 INTERACTING PROTEIN-RELATED"/>
    <property type="match status" value="1"/>
</dbReference>
<dbReference type="GO" id="GO:0016740">
    <property type="term" value="F:transferase activity"/>
    <property type="evidence" value="ECO:0007669"/>
    <property type="project" value="UniProtKB-KW"/>
</dbReference>
<dbReference type="Pfam" id="PF26191">
    <property type="entry name" value="RING-HC_RBR_RNF216"/>
    <property type="match status" value="1"/>
</dbReference>
<dbReference type="SUPFAM" id="SSF57850">
    <property type="entry name" value="RING/U-box"/>
    <property type="match status" value="1"/>
</dbReference>
<dbReference type="CDD" id="cd16630">
    <property type="entry name" value="RING-HC_RBR_RNF216"/>
    <property type="match status" value="1"/>
</dbReference>
<sequence length="640" mass="72832">MTSIIPSTVLPSSRRPVSQDQPQINEHDPAIHMLTSEEPDLRVLNNALRALLEVFPNVQPEVLREMLARVSENSRLEIVTEQLLKNQTKWVQGRYRREGDASKSETVMRRQQGQRQQNVLLPKEETFRSQAYKAAVKDALYDEFKGLSHSTIKAVLAECNYHYTSARTALLSINSKSWRSSLTSFFFRRKSPTADHHPLVTWSVASGPLSFPSKNQRVPRLLPTKNAELNQELYESLLAPALAKEKEAQEIVDHALAHQLSEQEATQAEEEYDCECCYSTVTINNITACNGGGHFLCFRCITHTINEALYGQGWTKSIDLSTGTLRCMAPLSDGECGGCIPLELVRRAVEDKESGRQTMQRLHDRVAAESLLQSNLPLVHCPFCSYAEVDELACRNRRIRWSFKNPKELSIISTWAILILASSWPNLFQYLLSLAVVTFLLLHYLPNPFMSPLVRMSRKARGLRFTCRSPACGKQSCLHCHSLWRDIHECYSSQLSSLQQALESAMTGAIKRTCPNCNMSFVKSAGCNKLVCVCGYQMCYLCRADLGQEGYHHFCQHFRATGGQCQECDKCDLYRNEDETAVVKKAKEIAEKEWWENEGKGVSKDVVMRSQPLLGTNWWDWRAWEDWIDILVERLVLVRV</sequence>
<feature type="compositionally biased region" description="Polar residues" evidence="8">
    <location>
        <begin position="1"/>
        <end position="24"/>
    </location>
</feature>
<proteinExistence type="predicted"/>
<evidence type="ECO:0000256" key="5">
    <source>
        <dbReference type="ARBA" id="ARBA00022771"/>
    </source>
</evidence>
<evidence type="ECO:0000256" key="2">
    <source>
        <dbReference type="ARBA" id="ARBA00022679"/>
    </source>
</evidence>
<evidence type="ECO:0008006" key="13">
    <source>
        <dbReference type="Google" id="ProtNLM"/>
    </source>
</evidence>
<protein>
    <recommendedName>
        <fullName evidence="13">RING-type domain-containing protein</fullName>
    </recommendedName>
</protein>
<dbReference type="PROSITE" id="PS51140">
    <property type="entry name" value="CUE"/>
    <property type="match status" value="1"/>
</dbReference>